<feature type="domain" description="YdhG-like" evidence="1">
    <location>
        <begin position="21"/>
        <end position="112"/>
    </location>
</feature>
<evidence type="ECO:0000259" key="1">
    <source>
        <dbReference type="Pfam" id="PF08818"/>
    </source>
</evidence>
<dbReference type="RefSeq" id="WP_112223376.1">
    <property type="nucleotide sequence ID" value="NZ_CP047673.1"/>
</dbReference>
<name>A0A365KX11_9BACL</name>
<reference evidence="2 3" key="1">
    <citation type="submission" date="2018-06" db="EMBL/GenBank/DDBJ databases">
        <title>The draft genome sequences of strains SCU63 and S1.</title>
        <authorList>
            <person name="Gan L."/>
        </authorList>
    </citation>
    <scope>NUCLEOTIDE SEQUENCE [LARGE SCALE GENOMIC DNA]</scope>
    <source>
        <strain evidence="2 3">SCU63</strain>
    </source>
</reference>
<dbReference type="InterPro" id="IPR014922">
    <property type="entry name" value="YdhG-like"/>
</dbReference>
<accession>A0A365KX11</accession>
<dbReference type="SUPFAM" id="SSF159888">
    <property type="entry name" value="YdhG-like"/>
    <property type="match status" value="1"/>
</dbReference>
<dbReference type="EMBL" id="QLZR01000003">
    <property type="protein sequence ID" value="RAZ77649.1"/>
    <property type="molecule type" value="Genomic_DNA"/>
</dbReference>
<sequence length="118" mass="13867">MQSKMDPQVDEFIDGLGEPVQAIVKRLRGVVFEAYPEIDEQIKWSKPSYSKEGLVCYMQTAKSHVNFGFYRGTELEDRNNMLEGEGKKMRHVRIRKVDEIDEEKLKFLIWDAVDLNRK</sequence>
<dbReference type="Proteomes" id="UP000251002">
    <property type="component" value="Unassembled WGS sequence"/>
</dbReference>
<comment type="caution">
    <text evidence="2">The sequence shown here is derived from an EMBL/GenBank/DDBJ whole genome shotgun (WGS) entry which is preliminary data.</text>
</comment>
<dbReference type="Gene3D" id="3.90.1150.200">
    <property type="match status" value="1"/>
</dbReference>
<gene>
    <name evidence="2" type="ORF">DP120_09200</name>
</gene>
<dbReference type="Pfam" id="PF08818">
    <property type="entry name" value="DUF1801"/>
    <property type="match status" value="1"/>
</dbReference>
<evidence type="ECO:0000313" key="3">
    <source>
        <dbReference type="Proteomes" id="UP000251002"/>
    </source>
</evidence>
<organism evidence="2 3">
    <name type="scientific">Planococcus halotolerans</name>
    <dbReference type="NCBI Taxonomy" id="2233542"/>
    <lineage>
        <taxon>Bacteria</taxon>
        <taxon>Bacillati</taxon>
        <taxon>Bacillota</taxon>
        <taxon>Bacilli</taxon>
        <taxon>Bacillales</taxon>
        <taxon>Caryophanaceae</taxon>
        <taxon>Planococcus</taxon>
    </lineage>
</organism>
<protein>
    <submittedName>
        <fullName evidence="2">DUF1801 domain-containing protein</fullName>
    </submittedName>
</protein>
<dbReference type="AlphaFoldDB" id="A0A365KX11"/>
<evidence type="ECO:0000313" key="2">
    <source>
        <dbReference type="EMBL" id="RAZ77649.1"/>
    </source>
</evidence>
<keyword evidence="3" id="KW-1185">Reference proteome</keyword>
<proteinExistence type="predicted"/>